<keyword evidence="1" id="KW-0812">Transmembrane</keyword>
<evidence type="ECO:0000256" key="1">
    <source>
        <dbReference type="SAM" id="Phobius"/>
    </source>
</evidence>
<evidence type="ECO:0000313" key="2">
    <source>
        <dbReference type="EMBL" id="MBE6270545.1"/>
    </source>
</evidence>
<feature type="transmembrane region" description="Helical" evidence="1">
    <location>
        <begin position="31"/>
        <end position="48"/>
    </location>
</feature>
<keyword evidence="1" id="KW-0472">Membrane</keyword>
<organism evidence="2 3">
    <name type="scientific">Xylanibacter ruminicola</name>
    <name type="common">Prevotella ruminicola</name>
    <dbReference type="NCBI Taxonomy" id="839"/>
    <lineage>
        <taxon>Bacteria</taxon>
        <taxon>Pseudomonadati</taxon>
        <taxon>Bacteroidota</taxon>
        <taxon>Bacteroidia</taxon>
        <taxon>Bacteroidales</taxon>
        <taxon>Prevotellaceae</taxon>
        <taxon>Xylanibacter</taxon>
    </lineage>
</organism>
<feature type="transmembrane region" description="Helical" evidence="1">
    <location>
        <begin position="283"/>
        <end position="303"/>
    </location>
</feature>
<feature type="transmembrane region" description="Helical" evidence="1">
    <location>
        <begin position="253"/>
        <end position="271"/>
    </location>
</feature>
<sequence>MWDWYSYNLFLSALLLGYFFLSYYDKEKKNNNYWLILGLLPFYLLLALRGRSVGIDLERYELHVLYARSLSSVSLTQWLSEPLFTVIEWLSNKFGGIQAFIVITSTIECVFMFLAFKTLHKFGVETKNIYLFFIAYIFIRSFNIVRNGLAWTISLCAYVNLIGDAKDNKRQFWIYSIIAFLIHNSAIINIPIYFICWPLKTKATDKKLLIRITLLMAIAIAVFYFGRTLLIDRFFVLTEDRYDTSHFEIRNEFGLGNILYRLPFLLLILFAYPKLKKRFGNRFVPVVMLFIFDLVIVNLRYLATDFERLAYYTGLAQVILWGMIPMAYVKKLGNRGYLIVFFIGIIYFTYFMYHWGVEGGAGDGIGIMPYKFWK</sequence>
<feature type="transmembrane region" description="Helical" evidence="1">
    <location>
        <begin position="208"/>
        <end position="226"/>
    </location>
</feature>
<feature type="transmembrane region" description="Helical" evidence="1">
    <location>
        <begin position="6"/>
        <end position="24"/>
    </location>
</feature>
<accession>A0A9D5SBC6</accession>
<dbReference type="EMBL" id="SUYC01000005">
    <property type="protein sequence ID" value="MBE6270545.1"/>
    <property type="molecule type" value="Genomic_DNA"/>
</dbReference>
<evidence type="ECO:0000313" key="3">
    <source>
        <dbReference type="Proteomes" id="UP000806522"/>
    </source>
</evidence>
<name>A0A9D5SBC6_XYLRU</name>
<keyword evidence="1" id="KW-1133">Transmembrane helix</keyword>
<dbReference type="Proteomes" id="UP000806522">
    <property type="component" value="Unassembled WGS sequence"/>
</dbReference>
<feature type="transmembrane region" description="Helical" evidence="1">
    <location>
        <begin position="309"/>
        <end position="329"/>
    </location>
</feature>
<feature type="transmembrane region" description="Helical" evidence="1">
    <location>
        <begin position="336"/>
        <end position="353"/>
    </location>
</feature>
<dbReference type="InterPro" id="IPR049458">
    <property type="entry name" value="EpsG-like"/>
</dbReference>
<protein>
    <submittedName>
        <fullName evidence="2">EpsG family protein</fullName>
    </submittedName>
</protein>
<comment type="caution">
    <text evidence="2">The sequence shown here is derived from an EMBL/GenBank/DDBJ whole genome shotgun (WGS) entry which is preliminary data.</text>
</comment>
<feature type="transmembrane region" description="Helical" evidence="1">
    <location>
        <begin position="97"/>
        <end position="116"/>
    </location>
</feature>
<reference evidence="2" key="1">
    <citation type="submission" date="2019-04" db="EMBL/GenBank/DDBJ databases">
        <title>Evolution of Biomass-Degrading Anaerobic Consortia Revealed by Metagenomics.</title>
        <authorList>
            <person name="Peng X."/>
        </authorList>
    </citation>
    <scope>NUCLEOTIDE SEQUENCE</scope>
    <source>
        <strain evidence="2">SIG140</strain>
    </source>
</reference>
<dbReference type="Pfam" id="PF14897">
    <property type="entry name" value="EpsG"/>
    <property type="match status" value="1"/>
</dbReference>
<feature type="transmembrane region" description="Helical" evidence="1">
    <location>
        <begin position="128"/>
        <end position="145"/>
    </location>
</feature>
<gene>
    <name evidence="2" type="ORF">E7101_06290</name>
</gene>
<feature type="transmembrane region" description="Helical" evidence="1">
    <location>
        <begin position="172"/>
        <end position="196"/>
    </location>
</feature>
<dbReference type="AlphaFoldDB" id="A0A9D5SBC6"/>
<proteinExistence type="predicted"/>